<dbReference type="AlphaFoldDB" id="A0A1R1Y107"/>
<feature type="compositionally biased region" description="Polar residues" evidence="1">
    <location>
        <begin position="59"/>
        <end position="73"/>
    </location>
</feature>
<feature type="compositionally biased region" description="Low complexity" evidence="1">
    <location>
        <begin position="179"/>
        <end position="193"/>
    </location>
</feature>
<sequence length="677" mass="75780">MNDPFLDDPEYESVKIDSGIPAPSNKTVTRSPKRSNYNDPRKRKYNDHDQNRFDRRVSNYRNDNYNRNASSVRSDNRHRIENSYRNENNYRSENNYRNDNNNRVDNNYRSENNNRNENNFRSENNYRNENNFRSENNYRNENNFRSDNNYRNENNNTNDRQRHQFNSNYDAKDIHHPTNQSSISPNSSSNFQQRPDTASNHGSESNLKRPSNDSSSRSARNASNLSLSAKLVQKYIQPNKSAKIEDLQLLKASINPKFRKSAREIAIEKNLFHNVFFEHLVKLKNRIISAPIKERTLALEAANAYSLVKTSKFKSPTALMFASVDSKEHLADTLASQSNIDSSISGKSTAQRLIVGELSAGGGGGGASNLYGSKTGLLEYLEHVLDKKGVLFDVDRINLSPNVQPNAKHSSPLSIRNILNDPDNIDDSPSQLKNAPTKVTDFNFLEKLANRLDSMSKKQLSSTSSGRQGDETLHDDRMHDIQLVELIESAGMGGSSDGGTNSSANSLGDVRCGHDFDSIKENSASPRLFKALLVTLAFLKRGRDMVLLVGGGCLSKQTLHILFAAGLLFETSCVYKPLVANNVSMCRVILLKNFLGDFIGSEGGGAEAARMSAFESLFACYKAHAKLIDDGLLASLFGDDTAGLMLRNGIKMNCENSALVYGAFDIIPHPFFLFYLK</sequence>
<feature type="compositionally biased region" description="Polar residues" evidence="1">
    <location>
        <begin position="24"/>
        <end position="38"/>
    </location>
</feature>
<comment type="caution">
    <text evidence="2">The sequence shown here is derived from an EMBL/GenBank/DDBJ whole genome shotgun (WGS) entry which is preliminary data.</text>
</comment>
<keyword evidence="3" id="KW-1185">Reference proteome</keyword>
<dbReference type="Proteomes" id="UP000187283">
    <property type="component" value="Unassembled WGS sequence"/>
</dbReference>
<feature type="compositionally biased region" description="Low complexity" evidence="1">
    <location>
        <begin position="212"/>
        <end position="223"/>
    </location>
</feature>
<feature type="compositionally biased region" description="Basic and acidic residues" evidence="1">
    <location>
        <begin position="74"/>
        <end position="150"/>
    </location>
</feature>
<name>A0A1R1Y107_9FUNG</name>
<evidence type="ECO:0000256" key="1">
    <source>
        <dbReference type="SAM" id="MobiDB-lite"/>
    </source>
</evidence>
<dbReference type="OrthoDB" id="10453665at2759"/>
<dbReference type="STRING" id="133412.A0A1R1Y107"/>
<feature type="compositionally biased region" description="Polar residues" evidence="1">
    <location>
        <begin position="194"/>
        <end position="205"/>
    </location>
</feature>
<accession>A0A1R1Y107</accession>
<protein>
    <submittedName>
        <fullName evidence="2">Uncharacterized protein</fullName>
    </submittedName>
</protein>
<feature type="compositionally biased region" description="Acidic residues" evidence="1">
    <location>
        <begin position="1"/>
        <end position="11"/>
    </location>
</feature>
<evidence type="ECO:0000313" key="3">
    <source>
        <dbReference type="Proteomes" id="UP000187283"/>
    </source>
</evidence>
<evidence type="ECO:0000313" key="2">
    <source>
        <dbReference type="EMBL" id="OMJ20631.1"/>
    </source>
</evidence>
<feature type="compositionally biased region" description="Basic and acidic residues" evidence="1">
    <location>
        <begin position="46"/>
        <end position="57"/>
    </location>
</feature>
<gene>
    <name evidence="2" type="ORF">AYI70_g3989</name>
</gene>
<reference evidence="2 3" key="1">
    <citation type="submission" date="2017-01" db="EMBL/GenBank/DDBJ databases">
        <authorList>
            <person name="Mah S.A."/>
            <person name="Swanson W.J."/>
            <person name="Moy G.W."/>
            <person name="Vacquier V.D."/>
        </authorList>
    </citation>
    <scope>NUCLEOTIDE SEQUENCE [LARGE SCALE GENOMIC DNA]</scope>
    <source>
        <strain evidence="2 3">GSMNP</strain>
    </source>
</reference>
<dbReference type="EMBL" id="LSSN01001190">
    <property type="protein sequence ID" value="OMJ20631.1"/>
    <property type="molecule type" value="Genomic_DNA"/>
</dbReference>
<feature type="region of interest" description="Disordered" evidence="1">
    <location>
        <begin position="1"/>
        <end position="223"/>
    </location>
</feature>
<organism evidence="2 3">
    <name type="scientific">Smittium culicis</name>
    <dbReference type="NCBI Taxonomy" id="133412"/>
    <lineage>
        <taxon>Eukaryota</taxon>
        <taxon>Fungi</taxon>
        <taxon>Fungi incertae sedis</taxon>
        <taxon>Zoopagomycota</taxon>
        <taxon>Kickxellomycotina</taxon>
        <taxon>Harpellomycetes</taxon>
        <taxon>Harpellales</taxon>
        <taxon>Legeriomycetaceae</taxon>
        <taxon>Smittium</taxon>
    </lineage>
</organism>
<proteinExistence type="predicted"/>